<evidence type="ECO:0000313" key="1">
    <source>
        <dbReference type="EMBL" id="CAD8104696.1"/>
    </source>
</evidence>
<dbReference type="AlphaFoldDB" id="A0A8S1PNU3"/>
<comment type="caution">
    <text evidence="1">The sequence shown here is derived from an EMBL/GenBank/DDBJ whole genome shotgun (WGS) entry which is preliminary data.</text>
</comment>
<keyword evidence="2" id="KW-1185">Reference proteome</keyword>
<name>A0A8S1PNU3_PARPR</name>
<evidence type="ECO:0000313" key="2">
    <source>
        <dbReference type="Proteomes" id="UP000688137"/>
    </source>
</evidence>
<organism evidence="1 2">
    <name type="scientific">Paramecium primaurelia</name>
    <dbReference type="NCBI Taxonomy" id="5886"/>
    <lineage>
        <taxon>Eukaryota</taxon>
        <taxon>Sar</taxon>
        <taxon>Alveolata</taxon>
        <taxon>Ciliophora</taxon>
        <taxon>Intramacronucleata</taxon>
        <taxon>Oligohymenophorea</taxon>
        <taxon>Peniculida</taxon>
        <taxon>Parameciidae</taxon>
        <taxon>Paramecium</taxon>
    </lineage>
</organism>
<gene>
    <name evidence="1" type="ORF">PPRIM_AZ9-3.1.T1250011</name>
</gene>
<proteinExistence type="predicted"/>
<reference evidence="1" key="1">
    <citation type="submission" date="2021-01" db="EMBL/GenBank/DDBJ databases">
        <authorList>
            <consortium name="Genoscope - CEA"/>
            <person name="William W."/>
        </authorList>
    </citation>
    <scope>NUCLEOTIDE SEQUENCE</scope>
</reference>
<dbReference type="Proteomes" id="UP000688137">
    <property type="component" value="Unassembled WGS sequence"/>
</dbReference>
<dbReference type="EMBL" id="CAJJDM010000128">
    <property type="protein sequence ID" value="CAD8104696.1"/>
    <property type="molecule type" value="Genomic_DNA"/>
</dbReference>
<sequence length="34" mass="4089">MDILYIMDIGLTFQEKQVKIQSQLDLLLIKYFQV</sequence>
<protein>
    <submittedName>
        <fullName evidence="1">Uncharacterized protein</fullName>
    </submittedName>
</protein>
<accession>A0A8S1PNU3</accession>